<gene>
    <name evidence="3" type="ORF">DEO45_14540</name>
</gene>
<accession>A0A368KAD8</accession>
<evidence type="ECO:0000313" key="4">
    <source>
        <dbReference type="Proteomes" id="UP000252387"/>
    </source>
</evidence>
<evidence type="ECO:0000313" key="3">
    <source>
        <dbReference type="EMBL" id="RCS28910.1"/>
    </source>
</evidence>
<proteinExistence type="predicted"/>
<evidence type="ECO:0000256" key="2">
    <source>
        <dbReference type="SAM" id="SignalP"/>
    </source>
</evidence>
<dbReference type="Proteomes" id="UP000252387">
    <property type="component" value="Unassembled WGS sequence"/>
</dbReference>
<dbReference type="AlphaFoldDB" id="A0A368KAD8"/>
<protein>
    <submittedName>
        <fullName evidence="3">Uncharacterized protein</fullName>
    </submittedName>
</protein>
<feature type="chain" id="PRO_5016586925" evidence="2">
    <location>
        <begin position="28"/>
        <end position="531"/>
    </location>
</feature>
<feature type="signal peptide" evidence="2">
    <location>
        <begin position="1"/>
        <end position="27"/>
    </location>
</feature>
<feature type="region of interest" description="Disordered" evidence="1">
    <location>
        <begin position="45"/>
        <end position="102"/>
    </location>
</feature>
<comment type="caution">
    <text evidence="3">The sequence shown here is derived from an EMBL/GenBank/DDBJ whole genome shotgun (WGS) entry which is preliminary data.</text>
</comment>
<keyword evidence="2" id="KW-0732">Signal</keyword>
<dbReference type="RefSeq" id="WP_114345033.1">
    <property type="nucleotide sequence ID" value="NZ_QFWQ01000009.1"/>
</dbReference>
<reference evidence="3 4" key="1">
    <citation type="submission" date="2018-05" db="EMBL/GenBank/DDBJ databases">
        <title>Draft genome sequence of Rhodanobacter denitrificans Yn1 isolated from gold copper mine.</title>
        <authorList>
            <person name="Yang N."/>
            <person name="Mazhar H.S."/>
            <person name="Rensing C."/>
        </authorList>
    </citation>
    <scope>NUCLEOTIDE SEQUENCE [LARGE SCALE GENOMIC DNA]</scope>
    <source>
        <strain evidence="3 4">Yn1</strain>
    </source>
</reference>
<dbReference type="OrthoDB" id="9813435at2"/>
<keyword evidence="4" id="KW-1185">Reference proteome</keyword>
<organism evidence="3 4">
    <name type="scientific">Rhodanobacter denitrificans</name>
    <dbReference type="NCBI Taxonomy" id="666685"/>
    <lineage>
        <taxon>Bacteria</taxon>
        <taxon>Pseudomonadati</taxon>
        <taxon>Pseudomonadota</taxon>
        <taxon>Gammaproteobacteria</taxon>
        <taxon>Lysobacterales</taxon>
        <taxon>Rhodanobacteraceae</taxon>
        <taxon>Rhodanobacter</taxon>
    </lineage>
</organism>
<name>A0A368KAD8_9GAMM</name>
<sequence>MSPCKLGGVGVVLCAAVSLAAVGIAHADTIGSPEVTSAQHDTLHSLRGTMPRPDDFSKSGRSHPARPLPWLDGPGTPGDGAVQSTTTGVAAPTLGSGVDGVGNGFSGPQGTFTVNSAPPDTNGAVGATQYVQIVNSGFAVFDKATKSVTYGPVATKTLWSGFGGPCEADNDGDATVVYDKAAGRWVISQFAVTAAPYFECVAVSATSDATGAYYRYAFPYGSTFPDYPKMGVWPDAYYETFNMFNGNTFAGAKLCAYDRNAMLSGAAATQQCFQLSTAYGGVLPADLDGSTAPPAGSPNYLLNFTAGQLNMWKFHVDWSNTANTTLTGPVAIPVASFATACGGGTCVPQAGVSQKLDSLADRLMFRLAYRHFTDHESLVVTHSVKVGTTRQNPYTGVRWYEVRNPGTTPVVYQQSTFSPDTTYRWMGSVAMDKQGNMALGYSASSSGIHPAIRYTGRLATDALNTMQAENSIIEGLGSQSGSNLSRWGDYSAMTVDPVDDCTFWYTSEYLKTTGAFNWSTRIASFKFSTCQ</sequence>
<dbReference type="EMBL" id="QFWQ01000009">
    <property type="protein sequence ID" value="RCS28910.1"/>
    <property type="molecule type" value="Genomic_DNA"/>
</dbReference>
<evidence type="ECO:0000256" key="1">
    <source>
        <dbReference type="SAM" id="MobiDB-lite"/>
    </source>
</evidence>